<protein>
    <submittedName>
        <fullName evidence="1">Uncharacterized protein</fullName>
    </submittedName>
</protein>
<accession>A0ACC0ZPN1</accession>
<organism evidence="1 2">
    <name type="scientific">Pistacia atlantica</name>
    <dbReference type="NCBI Taxonomy" id="434234"/>
    <lineage>
        <taxon>Eukaryota</taxon>
        <taxon>Viridiplantae</taxon>
        <taxon>Streptophyta</taxon>
        <taxon>Embryophyta</taxon>
        <taxon>Tracheophyta</taxon>
        <taxon>Spermatophyta</taxon>
        <taxon>Magnoliopsida</taxon>
        <taxon>eudicotyledons</taxon>
        <taxon>Gunneridae</taxon>
        <taxon>Pentapetalae</taxon>
        <taxon>rosids</taxon>
        <taxon>malvids</taxon>
        <taxon>Sapindales</taxon>
        <taxon>Anacardiaceae</taxon>
        <taxon>Pistacia</taxon>
    </lineage>
</organism>
<sequence>MVKVMKNGLCFSKDQPWLSLRDFHLWRRYMNGKDFVTTLDSYLRKLSLIRVVESPHMDNMEVLKALIYAEKDPLPLLKGASKTTKQFGIEVLKSKIVLLLISEIAERKFICLYGGDNIEWIRKFNGPAATVAKAVKIPLEILYVGQSNLKLEIDNNISIINKQKFSHALQDLHLVWFLWVWLQNMLDSRKKLGCTVDNDSIMLKIDTILSCDRSNKEWAVFWRNQPWLC</sequence>
<gene>
    <name evidence="1" type="ORF">Patl1_33305</name>
</gene>
<evidence type="ECO:0000313" key="1">
    <source>
        <dbReference type="EMBL" id="KAJ0074734.1"/>
    </source>
</evidence>
<keyword evidence="2" id="KW-1185">Reference proteome</keyword>
<dbReference type="Proteomes" id="UP001164250">
    <property type="component" value="Chromosome 15"/>
</dbReference>
<comment type="caution">
    <text evidence="1">The sequence shown here is derived from an EMBL/GenBank/DDBJ whole genome shotgun (WGS) entry which is preliminary data.</text>
</comment>
<name>A0ACC0ZPN1_9ROSI</name>
<evidence type="ECO:0000313" key="2">
    <source>
        <dbReference type="Proteomes" id="UP001164250"/>
    </source>
</evidence>
<proteinExistence type="predicted"/>
<dbReference type="EMBL" id="CM047910">
    <property type="protein sequence ID" value="KAJ0074734.1"/>
    <property type="molecule type" value="Genomic_DNA"/>
</dbReference>
<reference evidence="2" key="1">
    <citation type="journal article" date="2023" name="G3 (Bethesda)">
        <title>Genome assembly and association tests identify interacting loci associated with vigor, precocity, and sex in interspecific pistachio rootstocks.</title>
        <authorList>
            <person name="Palmer W."/>
            <person name="Jacygrad E."/>
            <person name="Sagayaradj S."/>
            <person name="Cavanaugh K."/>
            <person name="Han R."/>
            <person name="Bertier L."/>
            <person name="Beede B."/>
            <person name="Kafkas S."/>
            <person name="Golino D."/>
            <person name="Preece J."/>
            <person name="Michelmore R."/>
        </authorList>
    </citation>
    <scope>NUCLEOTIDE SEQUENCE [LARGE SCALE GENOMIC DNA]</scope>
</reference>